<name>A0A507B9M3_9PEZI</name>
<dbReference type="Pfam" id="PF00725">
    <property type="entry name" value="3HCDH"/>
    <property type="match status" value="1"/>
</dbReference>
<dbReference type="SUPFAM" id="SSF48179">
    <property type="entry name" value="6-phosphogluconate dehydrogenase C-terminal domain-like"/>
    <property type="match status" value="1"/>
</dbReference>
<dbReference type="InterPro" id="IPR006176">
    <property type="entry name" value="3-OHacyl-CoA_DH_NAD-bd"/>
</dbReference>
<dbReference type="GO" id="GO:0006631">
    <property type="term" value="P:fatty acid metabolic process"/>
    <property type="evidence" value="ECO:0007669"/>
    <property type="project" value="InterPro"/>
</dbReference>
<keyword evidence="6" id="KW-1185">Reference proteome</keyword>
<dbReference type="InterPro" id="IPR036291">
    <property type="entry name" value="NAD(P)-bd_dom_sf"/>
</dbReference>
<sequence length="348" mass="37931">MSPIDGPKSARESLNVTLIGTGTIGLSFAALHLSRRSGPAVKLTVYDPRPDLEGYIDKTLPDYLRSVWPSDSASRSSEQSRAEAPDVGDLRAAGRIAVASSLADAVQGADIIQEQGPEDVAFKQDIWAKIEPLAPPHALFWSSTSGIPASVQMARMQDKTRLIVLHPFNPPHVMPLLEIVPSPATLSLPHSSIMDQTIEYWKGLGRTPIVVKEEVTGFIANRLSFALFKEAAYLAQRGVCSPQDIDKIVEQSLGPRWAVRGPFWSYHAGGGQDRGLEGFFDKIGSTIQACWDDTGELSLESDGTDKETWATCLSKEVQEIYGHLGPDDLRKRDQALAKVLDITQGSQE</sequence>
<evidence type="ECO:0000256" key="2">
    <source>
        <dbReference type="ARBA" id="ARBA00023002"/>
    </source>
</evidence>
<feature type="domain" description="3-hydroxyacyl-CoA dehydrogenase NAD binding" evidence="4">
    <location>
        <begin position="15"/>
        <end position="213"/>
    </location>
</feature>
<evidence type="ECO:0000313" key="6">
    <source>
        <dbReference type="Proteomes" id="UP000319257"/>
    </source>
</evidence>
<feature type="domain" description="3-hydroxyacyl-CoA dehydrogenase C-terminal" evidence="3">
    <location>
        <begin position="217"/>
        <end position="268"/>
    </location>
</feature>
<gene>
    <name evidence="5" type="ORF">E0L32_006208</name>
</gene>
<dbReference type="InterPro" id="IPR006108">
    <property type="entry name" value="3HC_DH_C"/>
</dbReference>
<evidence type="ECO:0000259" key="4">
    <source>
        <dbReference type="Pfam" id="PF02737"/>
    </source>
</evidence>
<dbReference type="GO" id="GO:0050104">
    <property type="term" value="F:L-gulonate 3-dehydrogenase activity"/>
    <property type="evidence" value="ECO:0007669"/>
    <property type="project" value="TreeGrafter"/>
</dbReference>
<accession>A0A507B9M3</accession>
<evidence type="ECO:0000256" key="1">
    <source>
        <dbReference type="ARBA" id="ARBA00009463"/>
    </source>
</evidence>
<proteinExistence type="inferred from homology"/>
<evidence type="ECO:0000259" key="3">
    <source>
        <dbReference type="Pfam" id="PF00725"/>
    </source>
</evidence>
<dbReference type="Gene3D" id="1.10.1040.10">
    <property type="entry name" value="N-(1-d-carboxylethyl)-l-norvaline Dehydrogenase, domain 2"/>
    <property type="match status" value="1"/>
</dbReference>
<dbReference type="SUPFAM" id="SSF51735">
    <property type="entry name" value="NAD(P)-binding Rossmann-fold domains"/>
    <property type="match status" value="1"/>
</dbReference>
<dbReference type="GO" id="GO:0070403">
    <property type="term" value="F:NAD+ binding"/>
    <property type="evidence" value="ECO:0007669"/>
    <property type="project" value="InterPro"/>
</dbReference>
<dbReference type="InterPro" id="IPR013328">
    <property type="entry name" value="6PGD_dom2"/>
</dbReference>
<dbReference type="EMBL" id="SKBQ01000034">
    <property type="protein sequence ID" value="TPX13478.1"/>
    <property type="molecule type" value="Genomic_DNA"/>
</dbReference>
<protein>
    <recommendedName>
        <fullName evidence="7">3-hydroxyacyl-CoA dehydrogenase</fullName>
    </recommendedName>
</protein>
<dbReference type="InterPro" id="IPR008927">
    <property type="entry name" value="6-PGluconate_DH-like_C_sf"/>
</dbReference>
<organism evidence="5 6">
    <name type="scientific">Thyridium curvatum</name>
    <dbReference type="NCBI Taxonomy" id="1093900"/>
    <lineage>
        <taxon>Eukaryota</taxon>
        <taxon>Fungi</taxon>
        <taxon>Dikarya</taxon>
        <taxon>Ascomycota</taxon>
        <taxon>Pezizomycotina</taxon>
        <taxon>Sordariomycetes</taxon>
        <taxon>Sordariomycetidae</taxon>
        <taxon>Thyridiales</taxon>
        <taxon>Thyridiaceae</taxon>
        <taxon>Thyridium</taxon>
    </lineage>
</organism>
<dbReference type="InParanoid" id="A0A507B9M3"/>
<dbReference type="PANTHER" id="PTHR48075">
    <property type="entry name" value="3-HYDROXYACYL-COA DEHYDROGENASE FAMILY PROTEIN"/>
    <property type="match status" value="1"/>
</dbReference>
<dbReference type="InterPro" id="IPR006180">
    <property type="entry name" value="3-OHacyl-CoA_DH_CS"/>
</dbReference>
<comment type="similarity">
    <text evidence="1">Belongs to the 3-hydroxyacyl-CoA dehydrogenase family.</text>
</comment>
<evidence type="ECO:0000313" key="5">
    <source>
        <dbReference type="EMBL" id="TPX13478.1"/>
    </source>
</evidence>
<dbReference type="Gene3D" id="3.40.50.720">
    <property type="entry name" value="NAD(P)-binding Rossmann-like Domain"/>
    <property type="match status" value="1"/>
</dbReference>
<dbReference type="Pfam" id="PF02737">
    <property type="entry name" value="3HCDH_N"/>
    <property type="match status" value="1"/>
</dbReference>
<dbReference type="AlphaFoldDB" id="A0A507B9M3"/>
<evidence type="ECO:0008006" key="7">
    <source>
        <dbReference type="Google" id="ProtNLM"/>
    </source>
</evidence>
<dbReference type="PANTHER" id="PTHR48075:SF1">
    <property type="entry name" value="LAMBDA-CRYSTALLIN HOMOLOG"/>
    <property type="match status" value="1"/>
</dbReference>
<reference evidence="5 6" key="1">
    <citation type="submission" date="2019-06" db="EMBL/GenBank/DDBJ databases">
        <title>Draft genome sequence of the filamentous fungus Phialemoniopsis curvata isolated from diesel fuel.</title>
        <authorList>
            <person name="Varaljay V.A."/>
            <person name="Lyon W.J."/>
            <person name="Crouch A.L."/>
            <person name="Drake C.E."/>
            <person name="Hollomon J.M."/>
            <person name="Nadeau L.J."/>
            <person name="Nunn H.S."/>
            <person name="Stevenson B.S."/>
            <person name="Bojanowski C.L."/>
            <person name="Crookes-Goodson W.J."/>
        </authorList>
    </citation>
    <scope>NUCLEOTIDE SEQUENCE [LARGE SCALE GENOMIC DNA]</scope>
    <source>
        <strain evidence="5 6">D216</strain>
    </source>
</reference>
<dbReference type="GeneID" id="41973655"/>
<dbReference type="Proteomes" id="UP000319257">
    <property type="component" value="Unassembled WGS sequence"/>
</dbReference>
<dbReference type="OrthoDB" id="2021159at2759"/>
<dbReference type="STRING" id="1093900.A0A507B9M3"/>
<dbReference type="RefSeq" id="XP_030995189.1">
    <property type="nucleotide sequence ID" value="XM_031140816.1"/>
</dbReference>
<keyword evidence="2" id="KW-0560">Oxidoreductase</keyword>
<comment type="caution">
    <text evidence="5">The sequence shown here is derived from an EMBL/GenBank/DDBJ whole genome shotgun (WGS) entry which is preliminary data.</text>
</comment>
<dbReference type="PROSITE" id="PS00067">
    <property type="entry name" value="3HCDH"/>
    <property type="match status" value="1"/>
</dbReference>